<reference evidence="1" key="1">
    <citation type="submission" date="2022-12" db="EMBL/GenBank/DDBJ databases">
        <authorList>
            <person name="Alioto T."/>
            <person name="Alioto T."/>
            <person name="Gomez Garrido J."/>
        </authorList>
    </citation>
    <scope>NUCLEOTIDE SEQUENCE</scope>
</reference>
<gene>
    <name evidence="1" type="ORF">PODLI_1B011087</name>
</gene>
<feature type="non-terminal residue" evidence="1">
    <location>
        <position position="52"/>
    </location>
</feature>
<evidence type="ECO:0000313" key="1">
    <source>
        <dbReference type="EMBL" id="CAI5763468.1"/>
    </source>
</evidence>
<accession>A0AA35JRL1</accession>
<dbReference type="EMBL" id="OX395126">
    <property type="protein sequence ID" value="CAI5763468.1"/>
    <property type="molecule type" value="Genomic_DNA"/>
</dbReference>
<name>A0AA35JRL1_9SAUR</name>
<organism evidence="1 2">
    <name type="scientific">Podarcis lilfordi</name>
    <name type="common">Lilford's wall lizard</name>
    <dbReference type="NCBI Taxonomy" id="74358"/>
    <lineage>
        <taxon>Eukaryota</taxon>
        <taxon>Metazoa</taxon>
        <taxon>Chordata</taxon>
        <taxon>Craniata</taxon>
        <taxon>Vertebrata</taxon>
        <taxon>Euteleostomi</taxon>
        <taxon>Lepidosauria</taxon>
        <taxon>Squamata</taxon>
        <taxon>Bifurcata</taxon>
        <taxon>Unidentata</taxon>
        <taxon>Episquamata</taxon>
        <taxon>Laterata</taxon>
        <taxon>Lacertibaenia</taxon>
        <taxon>Lacertidae</taxon>
        <taxon>Podarcis</taxon>
    </lineage>
</organism>
<dbReference type="Proteomes" id="UP001178461">
    <property type="component" value="Chromosome 1"/>
</dbReference>
<sequence length="52" mass="5869">TCLTNENGGNPTVTHLEYVEECSAKDDLDNTNSSYNITARPPKSRYRMSVYL</sequence>
<dbReference type="AlphaFoldDB" id="A0AA35JRL1"/>
<proteinExistence type="predicted"/>
<protein>
    <submittedName>
        <fullName evidence="1">Uncharacterized protein</fullName>
    </submittedName>
</protein>
<feature type="non-terminal residue" evidence="1">
    <location>
        <position position="1"/>
    </location>
</feature>
<keyword evidence="2" id="KW-1185">Reference proteome</keyword>
<evidence type="ECO:0000313" key="2">
    <source>
        <dbReference type="Proteomes" id="UP001178461"/>
    </source>
</evidence>